<gene>
    <name evidence="1" type="ORF">E2C01_032318</name>
</gene>
<evidence type="ECO:0000313" key="2">
    <source>
        <dbReference type="Proteomes" id="UP000324222"/>
    </source>
</evidence>
<proteinExistence type="predicted"/>
<comment type="caution">
    <text evidence="1">The sequence shown here is derived from an EMBL/GenBank/DDBJ whole genome shotgun (WGS) entry which is preliminary data.</text>
</comment>
<dbReference type="AlphaFoldDB" id="A0A5B7EX66"/>
<protein>
    <submittedName>
        <fullName evidence="1">Uncharacterized protein</fullName>
    </submittedName>
</protein>
<dbReference type="EMBL" id="VSRR010004177">
    <property type="protein sequence ID" value="MPC38802.1"/>
    <property type="molecule type" value="Genomic_DNA"/>
</dbReference>
<keyword evidence="2" id="KW-1185">Reference proteome</keyword>
<name>A0A5B7EX66_PORTR</name>
<evidence type="ECO:0000313" key="1">
    <source>
        <dbReference type="EMBL" id="MPC38802.1"/>
    </source>
</evidence>
<dbReference type="Proteomes" id="UP000324222">
    <property type="component" value="Unassembled WGS sequence"/>
</dbReference>
<sequence length="60" mass="6879">MSSVNRTQLGHYTVIAYSKSGAANASFYLDVQCSRQTQLAFTYEINTRVKEKKKKHHQLT</sequence>
<accession>A0A5B7EX66</accession>
<reference evidence="1 2" key="1">
    <citation type="submission" date="2019-05" db="EMBL/GenBank/DDBJ databases">
        <title>Another draft genome of Portunus trituberculatus and its Hox gene families provides insights of decapod evolution.</title>
        <authorList>
            <person name="Jeong J.-H."/>
            <person name="Song I."/>
            <person name="Kim S."/>
            <person name="Choi T."/>
            <person name="Kim D."/>
            <person name="Ryu S."/>
            <person name="Kim W."/>
        </authorList>
    </citation>
    <scope>NUCLEOTIDE SEQUENCE [LARGE SCALE GENOMIC DNA]</scope>
    <source>
        <tissue evidence="1">Muscle</tissue>
    </source>
</reference>
<organism evidence="1 2">
    <name type="scientific">Portunus trituberculatus</name>
    <name type="common">Swimming crab</name>
    <name type="synonym">Neptunus trituberculatus</name>
    <dbReference type="NCBI Taxonomy" id="210409"/>
    <lineage>
        <taxon>Eukaryota</taxon>
        <taxon>Metazoa</taxon>
        <taxon>Ecdysozoa</taxon>
        <taxon>Arthropoda</taxon>
        <taxon>Crustacea</taxon>
        <taxon>Multicrustacea</taxon>
        <taxon>Malacostraca</taxon>
        <taxon>Eumalacostraca</taxon>
        <taxon>Eucarida</taxon>
        <taxon>Decapoda</taxon>
        <taxon>Pleocyemata</taxon>
        <taxon>Brachyura</taxon>
        <taxon>Eubrachyura</taxon>
        <taxon>Portunoidea</taxon>
        <taxon>Portunidae</taxon>
        <taxon>Portuninae</taxon>
        <taxon>Portunus</taxon>
    </lineage>
</organism>